<reference evidence="3" key="1">
    <citation type="journal article" date="2022" name="ISME J.">
        <title>Genetic and phylogenetic analysis of dissimilatory iodate-reducing bacteria identifies potential niches across the world's oceans.</title>
        <authorList>
            <person name="Reyes-Umana V."/>
            <person name="Henning Z."/>
            <person name="Lee K."/>
            <person name="Barnum T.P."/>
            <person name="Coates J.D."/>
        </authorList>
    </citation>
    <scope>NUCLEOTIDE SEQUENCE [LARGE SCALE GENOMIC DNA]</scope>
    <source>
        <strain evidence="3">IR12</strain>
    </source>
</reference>
<comment type="caution">
    <text evidence="2">The sequence shown here is derived from an EMBL/GenBank/DDBJ whole genome shotgun (WGS) entry which is preliminary data.</text>
</comment>
<dbReference type="AlphaFoldDB" id="A0A944HCJ9"/>
<dbReference type="Gene3D" id="3.30.110.40">
    <property type="entry name" value="TusA-like domain"/>
    <property type="match status" value="1"/>
</dbReference>
<dbReference type="SUPFAM" id="SSF64307">
    <property type="entry name" value="SirA-like"/>
    <property type="match status" value="1"/>
</dbReference>
<gene>
    <name evidence="2" type="ORF">I8J34_08715</name>
</gene>
<keyword evidence="3" id="KW-1185">Reference proteome</keyword>
<feature type="domain" description="DUF2249" evidence="1">
    <location>
        <begin position="10"/>
        <end position="74"/>
    </location>
</feature>
<evidence type="ECO:0000313" key="2">
    <source>
        <dbReference type="EMBL" id="MBT0961256.1"/>
    </source>
</evidence>
<evidence type="ECO:0000313" key="3">
    <source>
        <dbReference type="Proteomes" id="UP000694660"/>
    </source>
</evidence>
<accession>A0A944HCJ9</accession>
<dbReference type="Pfam" id="PF10006">
    <property type="entry name" value="DUF2249"/>
    <property type="match status" value="1"/>
</dbReference>
<dbReference type="EMBL" id="JAEKFT010000007">
    <property type="protein sequence ID" value="MBT0961256.1"/>
    <property type="molecule type" value="Genomic_DNA"/>
</dbReference>
<sequence length="79" mass="8897">MTEPMPPIVVDARLMMPPEPMERTLEALDALQPGQAVLLMIPRQPAPLFDMLRNNGYAYTVEPQPDGMFHIHIRQADGD</sequence>
<dbReference type="InterPro" id="IPR036868">
    <property type="entry name" value="TusA-like_sf"/>
</dbReference>
<organism evidence="2 3">
    <name type="scientific">Denitromonas iodatirespirans</name>
    <dbReference type="NCBI Taxonomy" id="2795389"/>
    <lineage>
        <taxon>Bacteria</taxon>
        <taxon>Pseudomonadati</taxon>
        <taxon>Pseudomonadota</taxon>
        <taxon>Betaproteobacteria</taxon>
        <taxon>Rhodocyclales</taxon>
        <taxon>Zoogloeaceae</taxon>
        <taxon>Denitromonas</taxon>
    </lineage>
</organism>
<dbReference type="InterPro" id="IPR018720">
    <property type="entry name" value="DUF2249"/>
</dbReference>
<evidence type="ECO:0000259" key="1">
    <source>
        <dbReference type="Pfam" id="PF10006"/>
    </source>
</evidence>
<name>A0A944HCJ9_DENI1</name>
<dbReference type="RefSeq" id="WP_214361009.1">
    <property type="nucleotide sequence ID" value="NZ_JAEKFT010000007.1"/>
</dbReference>
<dbReference type="Proteomes" id="UP000694660">
    <property type="component" value="Unassembled WGS sequence"/>
</dbReference>
<proteinExistence type="predicted"/>
<protein>
    <submittedName>
        <fullName evidence="2">DUF2249 domain-containing protein</fullName>
    </submittedName>
</protein>